<sequence length="221" mass="23833">MAETLAQTRVGVRRLEELLGLPRWSLRGVIDGQTPSLDKAKEIAEALGLELYIGPPRGGAEPAGDFALVPLHAAALSAGPGADAGDADRVETLLAFRRDWLARLGLPPARAALARIRGDSMEPRLKDGDLVLIDTARTDPARPLRGPEGNIFALRHQGELIVKRVERPPTPPRTPDDPALILVSENWSYPPLRVARSALEDGSTAVLGLVRWWGHVATTQP</sequence>
<reference evidence="5 6" key="1">
    <citation type="journal article" date="2013" name="Stand. Genomic Sci.">
        <title>Genome sequence of the reddish-pigmented Rubellimicrobium thermophilum type strain (DSM 16684(T)), a member of the Roseobacter clade.</title>
        <authorList>
            <person name="Fiebig A."/>
            <person name="Riedel T."/>
            <person name="Gronow S."/>
            <person name="Petersen J."/>
            <person name="Klenk H.P."/>
            <person name="Goker M."/>
        </authorList>
    </citation>
    <scope>NUCLEOTIDE SEQUENCE [LARGE SCALE GENOMIC DNA]</scope>
    <source>
        <strain evidence="5 6">DSM 16684</strain>
    </source>
</reference>
<dbReference type="RefSeq" id="WP_021096351.1">
    <property type="nucleotide sequence ID" value="NZ_KE557319.1"/>
</dbReference>
<dbReference type="PANTHER" id="PTHR40661">
    <property type="match status" value="1"/>
</dbReference>
<dbReference type="AlphaFoldDB" id="S9S7T5"/>
<accession>S9S7T5</accession>
<dbReference type="Pfam" id="PF00717">
    <property type="entry name" value="Peptidase_S24"/>
    <property type="match status" value="1"/>
</dbReference>
<dbReference type="SUPFAM" id="SSF51306">
    <property type="entry name" value="LexA/Signal peptidase"/>
    <property type="match status" value="1"/>
</dbReference>
<dbReference type="InterPro" id="IPR036286">
    <property type="entry name" value="LexA/Signal_pep-like_sf"/>
</dbReference>
<feature type="domain" description="Peptidase S24/S26A/S26B/S26C" evidence="4">
    <location>
        <begin position="77"/>
        <end position="201"/>
    </location>
</feature>
<keyword evidence="6" id="KW-1185">Reference proteome</keyword>
<keyword evidence="2" id="KW-0238">DNA-binding</keyword>
<dbReference type="InterPro" id="IPR015927">
    <property type="entry name" value="Peptidase_S24_S26A/B/C"/>
</dbReference>
<dbReference type="Gene3D" id="2.10.109.10">
    <property type="entry name" value="Umud Fragment, subunit A"/>
    <property type="match status" value="1"/>
</dbReference>
<dbReference type="GO" id="GO:0003677">
    <property type="term" value="F:DNA binding"/>
    <property type="evidence" value="ECO:0007669"/>
    <property type="project" value="UniProtKB-KW"/>
</dbReference>
<proteinExistence type="predicted"/>
<dbReference type="EMBL" id="AOLV01000043">
    <property type="protein sequence ID" value="EPX82304.1"/>
    <property type="molecule type" value="Genomic_DNA"/>
</dbReference>
<keyword evidence="1" id="KW-0805">Transcription regulation</keyword>
<dbReference type="STRING" id="1123069.ruthe_03346"/>
<dbReference type="Proteomes" id="UP000015346">
    <property type="component" value="Unassembled WGS sequence"/>
</dbReference>
<comment type="caution">
    <text evidence="5">The sequence shown here is derived from an EMBL/GenBank/DDBJ whole genome shotgun (WGS) entry which is preliminary data.</text>
</comment>
<evidence type="ECO:0000256" key="1">
    <source>
        <dbReference type="ARBA" id="ARBA00023015"/>
    </source>
</evidence>
<evidence type="ECO:0000259" key="4">
    <source>
        <dbReference type="Pfam" id="PF00717"/>
    </source>
</evidence>
<dbReference type="InterPro" id="IPR039418">
    <property type="entry name" value="LexA-like"/>
</dbReference>
<dbReference type="OrthoDB" id="528805at2"/>
<evidence type="ECO:0000313" key="6">
    <source>
        <dbReference type="Proteomes" id="UP000015346"/>
    </source>
</evidence>
<dbReference type="CDD" id="cd06529">
    <property type="entry name" value="S24_LexA-like"/>
    <property type="match status" value="1"/>
</dbReference>
<dbReference type="HOGENOM" id="CLU_066192_1_2_5"/>
<evidence type="ECO:0000256" key="2">
    <source>
        <dbReference type="ARBA" id="ARBA00023125"/>
    </source>
</evidence>
<organism evidence="5 6">
    <name type="scientific">Rubellimicrobium thermophilum DSM 16684</name>
    <dbReference type="NCBI Taxonomy" id="1123069"/>
    <lineage>
        <taxon>Bacteria</taxon>
        <taxon>Pseudomonadati</taxon>
        <taxon>Pseudomonadota</taxon>
        <taxon>Alphaproteobacteria</taxon>
        <taxon>Rhodobacterales</taxon>
        <taxon>Roseobacteraceae</taxon>
        <taxon>Rubellimicrobium</taxon>
    </lineage>
</organism>
<evidence type="ECO:0000313" key="5">
    <source>
        <dbReference type="EMBL" id="EPX82304.1"/>
    </source>
</evidence>
<name>S9S7T5_9RHOB</name>
<protein>
    <submittedName>
        <fullName evidence="5">Putative transcriptional regulator</fullName>
    </submittedName>
</protein>
<gene>
    <name evidence="5" type="ORF">ruthe_03346</name>
</gene>
<evidence type="ECO:0000256" key="3">
    <source>
        <dbReference type="ARBA" id="ARBA00023163"/>
    </source>
</evidence>
<dbReference type="PANTHER" id="PTHR40661:SF3">
    <property type="entry name" value="FELS-1 PROPHAGE TRANSCRIPTIONAL REGULATOR"/>
    <property type="match status" value="1"/>
</dbReference>
<keyword evidence="3" id="KW-0804">Transcription</keyword>